<evidence type="ECO:0000256" key="3">
    <source>
        <dbReference type="SAM" id="SignalP"/>
    </source>
</evidence>
<organism evidence="4 5">
    <name type="scientific">Propionivibrio dicarboxylicus</name>
    <dbReference type="NCBI Taxonomy" id="83767"/>
    <lineage>
        <taxon>Bacteria</taxon>
        <taxon>Pseudomonadati</taxon>
        <taxon>Pseudomonadota</taxon>
        <taxon>Betaproteobacteria</taxon>
        <taxon>Rhodocyclales</taxon>
        <taxon>Rhodocyclaceae</taxon>
        <taxon>Propionivibrio</taxon>
    </lineage>
</organism>
<dbReference type="InterPro" id="IPR005770">
    <property type="entry name" value="PhnD"/>
</dbReference>
<evidence type="ECO:0000313" key="5">
    <source>
        <dbReference type="Proteomes" id="UP000198607"/>
    </source>
</evidence>
<dbReference type="Proteomes" id="UP000198607">
    <property type="component" value="Unassembled WGS sequence"/>
</dbReference>
<dbReference type="AlphaFoldDB" id="A0A1G8EQ84"/>
<feature type="chain" id="PRO_5011438146" evidence="3">
    <location>
        <begin position="23"/>
        <end position="293"/>
    </location>
</feature>
<accession>A0A1G8EQ84</accession>
<dbReference type="GO" id="GO:0055085">
    <property type="term" value="P:transmembrane transport"/>
    <property type="evidence" value="ECO:0007669"/>
    <property type="project" value="InterPro"/>
</dbReference>
<protein>
    <submittedName>
        <fullName evidence="4">Phosphonate transport system substrate-binding protein</fullName>
    </submittedName>
</protein>
<proteinExistence type="inferred from homology"/>
<sequence>MILAISRFVAVSVAVFAGHAMSAECDNPTTLNFLLIPQSNADKGVSAMQPLLAELEKETGKKVKTNIPPSYGAVVESLLAESTDIAMLGPASFASAMSNGAAIQVFASYSAKAGPFQDEGPYYHSLLVVRNRSQFTSIEKLKGSTLSLVDPLSTSGSVIPRHLFSPMIGGSLEKYFGRIVYTGGHDKSAAAVLDGRADAAFVSTLLLSEFIREGKGIENDYRILWKSEPIPLDPFVYRTRLCAPIKEKIRKVFLTATENSHKATLQWLNASRIVAFSGENYRTISQIMQSLPK</sequence>
<dbReference type="PANTHER" id="PTHR35841:SF1">
    <property type="entry name" value="PHOSPHONATES-BINDING PERIPLASMIC PROTEIN"/>
    <property type="match status" value="1"/>
</dbReference>
<reference evidence="4 5" key="1">
    <citation type="submission" date="2016-10" db="EMBL/GenBank/DDBJ databases">
        <authorList>
            <person name="de Groot N.N."/>
        </authorList>
    </citation>
    <scope>NUCLEOTIDE SEQUENCE [LARGE SCALE GENOMIC DNA]</scope>
    <source>
        <strain evidence="4 5">DSM 5885</strain>
    </source>
</reference>
<dbReference type="OrthoDB" id="225238at2"/>
<dbReference type="EMBL" id="FNCY01000008">
    <property type="protein sequence ID" value="SDH72028.1"/>
    <property type="molecule type" value="Genomic_DNA"/>
</dbReference>
<dbReference type="PANTHER" id="PTHR35841">
    <property type="entry name" value="PHOSPHONATES-BINDING PERIPLASMIC PROTEIN"/>
    <property type="match status" value="1"/>
</dbReference>
<dbReference type="Gene3D" id="3.40.190.10">
    <property type="entry name" value="Periplasmic binding protein-like II"/>
    <property type="match status" value="2"/>
</dbReference>
<dbReference type="GO" id="GO:0043190">
    <property type="term" value="C:ATP-binding cassette (ABC) transporter complex"/>
    <property type="evidence" value="ECO:0007669"/>
    <property type="project" value="InterPro"/>
</dbReference>
<dbReference type="NCBIfam" id="TIGR01098">
    <property type="entry name" value="3A0109s03R"/>
    <property type="match status" value="1"/>
</dbReference>
<keyword evidence="2 3" id="KW-0732">Signal</keyword>
<dbReference type="Pfam" id="PF12974">
    <property type="entry name" value="Phosphonate-bd"/>
    <property type="match status" value="1"/>
</dbReference>
<keyword evidence="5" id="KW-1185">Reference proteome</keyword>
<evidence type="ECO:0000313" key="4">
    <source>
        <dbReference type="EMBL" id="SDH72028.1"/>
    </source>
</evidence>
<gene>
    <name evidence="4" type="ORF">SAMN05660652_02159</name>
</gene>
<evidence type="ECO:0000256" key="2">
    <source>
        <dbReference type="ARBA" id="ARBA00022729"/>
    </source>
</evidence>
<comment type="similarity">
    <text evidence="1">Belongs to the phosphate/phosphite/phosphonate binding protein family.</text>
</comment>
<evidence type="ECO:0000256" key="1">
    <source>
        <dbReference type="ARBA" id="ARBA00007162"/>
    </source>
</evidence>
<dbReference type="SUPFAM" id="SSF53850">
    <property type="entry name" value="Periplasmic binding protein-like II"/>
    <property type="match status" value="1"/>
</dbReference>
<dbReference type="STRING" id="83767.SAMN05660652_02159"/>
<name>A0A1G8EQ84_9RHOO</name>
<dbReference type="CDD" id="cd01071">
    <property type="entry name" value="PBP2_PhnD_like"/>
    <property type="match status" value="1"/>
</dbReference>
<feature type="signal peptide" evidence="3">
    <location>
        <begin position="1"/>
        <end position="22"/>
    </location>
</feature>
<dbReference type="RefSeq" id="WP_091937464.1">
    <property type="nucleotide sequence ID" value="NZ_FNCY01000008.1"/>
</dbReference>